<keyword evidence="9 14" id="KW-0472">Membrane</keyword>
<keyword evidence="7 14" id="KW-1133">Transmembrane helix</keyword>
<dbReference type="NCBIfam" id="TIGR01473">
    <property type="entry name" value="cyoE_ctaB"/>
    <property type="match status" value="1"/>
</dbReference>
<feature type="transmembrane region" description="Helical" evidence="14">
    <location>
        <begin position="174"/>
        <end position="197"/>
    </location>
</feature>
<evidence type="ECO:0000256" key="14">
    <source>
        <dbReference type="HAMAP-Rule" id="MF_00154"/>
    </source>
</evidence>
<feature type="transmembrane region" description="Helical" evidence="14">
    <location>
        <begin position="246"/>
        <end position="268"/>
    </location>
</feature>
<feature type="transmembrane region" description="Helical" evidence="14">
    <location>
        <begin position="51"/>
        <end position="75"/>
    </location>
</feature>
<evidence type="ECO:0000256" key="2">
    <source>
        <dbReference type="ARBA" id="ARBA00004919"/>
    </source>
</evidence>
<dbReference type="AlphaFoldDB" id="A0A2S9XZM5"/>
<evidence type="ECO:0000256" key="4">
    <source>
        <dbReference type="ARBA" id="ARBA00022475"/>
    </source>
</evidence>
<dbReference type="HAMAP" id="MF_00154">
    <property type="entry name" value="CyoE_CtaB"/>
    <property type="match status" value="1"/>
</dbReference>
<feature type="transmembrane region" description="Helical" evidence="14">
    <location>
        <begin position="217"/>
        <end position="240"/>
    </location>
</feature>
<dbReference type="Pfam" id="PF01040">
    <property type="entry name" value="UbiA"/>
    <property type="match status" value="1"/>
</dbReference>
<keyword evidence="5 14" id="KW-0808">Transferase</keyword>
<feature type="transmembrane region" description="Helical" evidence="14">
    <location>
        <begin position="148"/>
        <end position="168"/>
    </location>
</feature>
<evidence type="ECO:0000256" key="1">
    <source>
        <dbReference type="ARBA" id="ARBA00004651"/>
    </source>
</evidence>
<dbReference type="GO" id="GO:0005886">
    <property type="term" value="C:plasma membrane"/>
    <property type="evidence" value="ECO:0007669"/>
    <property type="project" value="UniProtKB-SubCell"/>
</dbReference>
<feature type="transmembrane region" description="Helical" evidence="14">
    <location>
        <begin position="280"/>
        <end position="303"/>
    </location>
</feature>
<evidence type="ECO:0000256" key="7">
    <source>
        <dbReference type="ARBA" id="ARBA00022989"/>
    </source>
</evidence>
<comment type="pathway">
    <text evidence="2 14">Porphyrin-containing compound metabolism; heme O biosynthesis; heme O from protoheme: step 1/1.</text>
</comment>
<keyword evidence="6 14" id="KW-0812">Transmembrane</keyword>
<dbReference type="InterPro" id="IPR044878">
    <property type="entry name" value="UbiA_sf"/>
</dbReference>
<name>A0A2S9XZM5_9BACT</name>
<evidence type="ECO:0000313" key="15">
    <source>
        <dbReference type="EMBL" id="PRP98305.1"/>
    </source>
</evidence>
<feature type="transmembrane region" description="Helical" evidence="14">
    <location>
        <begin position="29"/>
        <end position="45"/>
    </location>
</feature>
<evidence type="ECO:0000256" key="12">
    <source>
        <dbReference type="ARBA" id="ARBA00042475"/>
    </source>
</evidence>
<proteinExistence type="inferred from homology"/>
<dbReference type="PANTHER" id="PTHR43448">
    <property type="entry name" value="PROTOHEME IX FARNESYLTRANSFERASE, MITOCHONDRIAL"/>
    <property type="match status" value="1"/>
</dbReference>
<dbReference type="InterPro" id="IPR000537">
    <property type="entry name" value="UbiA_prenyltransferase"/>
</dbReference>
<comment type="miscellaneous">
    <text evidence="14">Carbon 2 of the heme B porphyrin ring is defined according to the Fischer nomenclature.</text>
</comment>
<evidence type="ECO:0000256" key="3">
    <source>
        <dbReference type="ARBA" id="ARBA00012292"/>
    </source>
</evidence>
<evidence type="ECO:0000313" key="16">
    <source>
        <dbReference type="Proteomes" id="UP000237968"/>
    </source>
</evidence>
<protein>
    <recommendedName>
        <fullName evidence="11 14">Protoheme IX farnesyltransferase</fullName>
        <ecNumber evidence="3 14">2.5.1.141</ecNumber>
    </recommendedName>
    <alternativeName>
        <fullName evidence="12 14">Heme B farnesyltransferase</fullName>
    </alternativeName>
    <alternativeName>
        <fullName evidence="10 14">Heme O synthase</fullName>
    </alternativeName>
</protein>
<dbReference type="Proteomes" id="UP000237968">
    <property type="component" value="Unassembled WGS sequence"/>
</dbReference>
<dbReference type="CDD" id="cd13957">
    <property type="entry name" value="PT_UbiA_Cox10"/>
    <property type="match status" value="1"/>
</dbReference>
<feature type="transmembrane region" description="Helical" evidence="14">
    <location>
        <begin position="96"/>
        <end position="116"/>
    </location>
</feature>
<dbReference type="Gene3D" id="1.10.357.140">
    <property type="entry name" value="UbiA prenyltransferase"/>
    <property type="match status" value="1"/>
</dbReference>
<dbReference type="NCBIfam" id="NF003349">
    <property type="entry name" value="PRK04375.1-2"/>
    <property type="match status" value="1"/>
</dbReference>
<evidence type="ECO:0000256" key="5">
    <source>
        <dbReference type="ARBA" id="ARBA00022679"/>
    </source>
</evidence>
<keyword evidence="8 14" id="KW-0350">Heme biosynthesis</keyword>
<dbReference type="EC" id="2.5.1.141" evidence="3 14"/>
<reference evidence="15 16" key="1">
    <citation type="submission" date="2018-03" db="EMBL/GenBank/DDBJ databases">
        <title>Draft Genome Sequences of the Obligatory Marine Myxobacteria Enhygromyxa salina SWB005.</title>
        <authorList>
            <person name="Poehlein A."/>
            <person name="Moghaddam J.A."/>
            <person name="Harms H."/>
            <person name="Alanjari M."/>
            <person name="Koenig G.M."/>
            <person name="Daniel R."/>
            <person name="Schaeberle T.F."/>
        </authorList>
    </citation>
    <scope>NUCLEOTIDE SEQUENCE [LARGE SCALE GENOMIC DNA]</scope>
    <source>
        <strain evidence="15 16">SWB005</strain>
    </source>
</reference>
<evidence type="ECO:0000256" key="11">
    <source>
        <dbReference type="ARBA" id="ARBA00040810"/>
    </source>
</evidence>
<evidence type="ECO:0000256" key="9">
    <source>
        <dbReference type="ARBA" id="ARBA00023136"/>
    </source>
</evidence>
<evidence type="ECO:0000256" key="8">
    <source>
        <dbReference type="ARBA" id="ARBA00023133"/>
    </source>
</evidence>
<keyword evidence="16" id="KW-1185">Reference proteome</keyword>
<comment type="subcellular location">
    <subcellularLocation>
        <location evidence="1 14">Cell membrane</location>
        <topology evidence="1 14">Multi-pass membrane protein</topology>
    </subcellularLocation>
</comment>
<comment type="function">
    <text evidence="14">Converts heme B (protoheme IX) to heme O by substitution of the vinyl group on carbon 2 of heme B porphyrin ring with a hydroxyethyl farnesyl side group.</text>
</comment>
<comment type="similarity">
    <text evidence="14">Belongs to the UbiA prenyltransferase family. Protoheme IX farnesyltransferase subfamily.</text>
</comment>
<dbReference type="GO" id="GO:0008495">
    <property type="term" value="F:protoheme IX farnesyltransferase activity"/>
    <property type="evidence" value="ECO:0007669"/>
    <property type="project" value="UniProtKB-UniRule"/>
</dbReference>
<dbReference type="RefSeq" id="WP_258182865.1">
    <property type="nucleotide sequence ID" value="NZ_PVNK01000146.1"/>
</dbReference>
<dbReference type="UniPathway" id="UPA00834">
    <property type="reaction ID" value="UER00712"/>
</dbReference>
<dbReference type="EMBL" id="PVNK01000146">
    <property type="protein sequence ID" value="PRP98305.1"/>
    <property type="molecule type" value="Genomic_DNA"/>
</dbReference>
<evidence type="ECO:0000256" key="6">
    <source>
        <dbReference type="ARBA" id="ARBA00022692"/>
    </source>
</evidence>
<sequence length="313" mass="33029">MTARADNDRRPTDVTSSRFRDYLALTKPGIVRMCLLMTAGGLWLAPERASVGVWIAALVGSSLAVASANAFNMVAEREGDRKMRRTRNRPLAAGRLGVASSTAFAAALGVAAMVVLGLGTNLLTAGLAAFALLSYWLIYTPLKRRTPLALVIGAVPGAVPPLLGWTAVTGSLDLPGAVLFGILLVWQMPHFLAISIFRKQDYADAGILCVPVVRGEVVAKVQAIAWAALLIPVSLALTPLGVTSELYLVIALVAGAVFLGFAIKGLSVRDGKAELRWARQLFAVSLAYLPVLTGALVVDLLWFSRGVTQGVGL</sequence>
<evidence type="ECO:0000256" key="13">
    <source>
        <dbReference type="ARBA" id="ARBA00047690"/>
    </source>
</evidence>
<dbReference type="PANTHER" id="PTHR43448:SF7">
    <property type="entry name" value="4-HYDROXYBENZOATE SOLANESYLTRANSFERASE"/>
    <property type="match status" value="1"/>
</dbReference>
<organism evidence="15 16">
    <name type="scientific">Enhygromyxa salina</name>
    <dbReference type="NCBI Taxonomy" id="215803"/>
    <lineage>
        <taxon>Bacteria</taxon>
        <taxon>Pseudomonadati</taxon>
        <taxon>Myxococcota</taxon>
        <taxon>Polyangia</taxon>
        <taxon>Nannocystales</taxon>
        <taxon>Nannocystaceae</taxon>
        <taxon>Enhygromyxa</taxon>
    </lineage>
</organism>
<dbReference type="InterPro" id="IPR006369">
    <property type="entry name" value="Protohaem_IX_farnesylTrfase"/>
</dbReference>
<comment type="catalytic activity">
    <reaction evidence="13 14">
        <text>heme b + (2E,6E)-farnesyl diphosphate + H2O = Fe(II)-heme o + diphosphate</text>
        <dbReference type="Rhea" id="RHEA:28070"/>
        <dbReference type="ChEBI" id="CHEBI:15377"/>
        <dbReference type="ChEBI" id="CHEBI:33019"/>
        <dbReference type="ChEBI" id="CHEBI:60344"/>
        <dbReference type="ChEBI" id="CHEBI:60530"/>
        <dbReference type="ChEBI" id="CHEBI:175763"/>
        <dbReference type="EC" id="2.5.1.141"/>
    </reaction>
</comment>
<keyword evidence="4 14" id="KW-1003">Cell membrane</keyword>
<feature type="transmembrane region" description="Helical" evidence="14">
    <location>
        <begin position="122"/>
        <end position="139"/>
    </location>
</feature>
<comment type="caution">
    <text evidence="15">The sequence shown here is derived from an EMBL/GenBank/DDBJ whole genome shotgun (WGS) entry which is preliminary data.</text>
</comment>
<dbReference type="GO" id="GO:0048034">
    <property type="term" value="P:heme O biosynthetic process"/>
    <property type="evidence" value="ECO:0007669"/>
    <property type="project" value="UniProtKB-UniRule"/>
</dbReference>
<accession>A0A2S9XZM5</accession>
<gene>
    <name evidence="15" type="primary">ctaB1</name>
    <name evidence="14" type="synonym">ctaB</name>
    <name evidence="15" type="ORF">ENSA5_30380</name>
</gene>
<evidence type="ECO:0000256" key="10">
    <source>
        <dbReference type="ARBA" id="ARBA00030253"/>
    </source>
</evidence>